<dbReference type="AlphaFoldDB" id="A0A1S9RT28"/>
<protein>
    <submittedName>
        <fullName evidence="1">Uncharacterized protein</fullName>
    </submittedName>
</protein>
<dbReference type="EMBL" id="LJBN01000118">
    <property type="protein sequence ID" value="OOQ88471.1"/>
    <property type="molecule type" value="Genomic_DNA"/>
</dbReference>
<gene>
    <name evidence="1" type="ORF">PEBR_12270</name>
</gene>
<accession>A0A1S9RT28</accession>
<sequence length="153" mass="17414">MYSIFRVIQPRIESVDVRPQLPAINLVAFRSSPRLLFSPTGPGDNETEEPVSDRMECIQFERLLFPPIAPSSWLEPTAPYPVRDPRDPLDLREIERHNVIDSLEMHGDPPLANWSAACSPSVAEAIKHRQHSASSFQLTTACSARRYDDHQFY</sequence>
<organism evidence="1 2">
    <name type="scientific">Penicillium brasilianum</name>
    <dbReference type="NCBI Taxonomy" id="104259"/>
    <lineage>
        <taxon>Eukaryota</taxon>
        <taxon>Fungi</taxon>
        <taxon>Dikarya</taxon>
        <taxon>Ascomycota</taxon>
        <taxon>Pezizomycotina</taxon>
        <taxon>Eurotiomycetes</taxon>
        <taxon>Eurotiomycetidae</taxon>
        <taxon>Eurotiales</taxon>
        <taxon>Aspergillaceae</taxon>
        <taxon>Penicillium</taxon>
    </lineage>
</organism>
<comment type="caution">
    <text evidence="1">The sequence shown here is derived from an EMBL/GenBank/DDBJ whole genome shotgun (WGS) entry which is preliminary data.</text>
</comment>
<proteinExistence type="predicted"/>
<evidence type="ECO:0000313" key="2">
    <source>
        <dbReference type="Proteomes" id="UP000190744"/>
    </source>
</evidence>
<reference evidence="2" key="1">
    <citation type="submission" date="2015-09" db="EMBL/GenBank/DDBJ databases">
        <authorList>
            <person name="Fill T.P."/>
            <person name="Baretta J.F."/>
            <person name="de Almeida L.G."/>
            <person name="Rocha M."/>
            <person name="de Souza D.H."/>
            <person name="Malavazi I."/>
            <person name="Cerdeira L.T."/>
            <person name="Hong H."/>
            <person name="Samborskyy M."/>
            <person name="de Vasconcelos A.T."/>
            <person name="Leadlay P."/>
            <person name="Rodrigues-Filho E."/>
        </authorList>
    </citation>
    <scope>NUCLEOTIDE SEQUENCE [LARGE SCALE GENOMIC DNA]</scope>
    <source>
        <strain evidence="2">LaBioMMi 136</strain>
    </source>
</reference>
<dbReference type="Proteomes" id="UP000190744">
    <property type="component" value="Unassembled WGS sequence"/>
</dbReference>
<evidence type="ECO:0000313" key="1">
    <source>
        <dbReference type="EMBL" id="OOQ88471.1"/>
    </source>
</evidence>
<name>A0A1S9RT28_PENBI</name>